<keyword evidence="3" id="KW-1185">Reference proteome</keyword>
<feature type="region of interest" description="Disordered" evidence="1">
    <location>
        <begin position="272"/>
        <end position="326"/>
    </location>
</feature>
<sequence>MYASSLSLCHSPRWLEHIQSLQHAHVRQSLHENPREHQDGQNNKNPATRVALPHPDPASCSSSRAIVDTYTHIASTFEAYRAKYPSVRYTTSSGGLYAPAGVGGGEHDVWCEAPVRPIWCEFAGAQERKVGWGVVLVCDGLARTRQGCTTTPSKRISMTQPRCVGWGEIGVDYHHDNSPRPVQQAVLTRQVQHAQPLPIHTREADKDTERTLKEGVPRGHKIHIHRFTDSPALAQRLLDWFPTFLLCPARSSQRFLPGRDVAQRRRQHALTQLASTSAGSTMAIGHAAATRRTHSPVVAGGAARSCPRTPSRVPGSGPSCPYPSRASRVITHTSNTDTSTAVRNMFCAPSPPSTPPTSTPFSSAPPSTLEIEKSEDVRLRILLETDAPYKFISVADEEGKDAKGKKLPLCHSGTVPWTAEFVAGLLSPVSSSSSSSASELASTQGENGAEDASRIMRVARANARVVYGV</sequence>
<proteinExistence type="predicted"/>
<feature type="region of interest" description="Disordered" evidence="1">
    <location>
        <begin position="350"/>
        <end position="369"/>
    </location>
</feature>
<dbReference type="OrthoDB" id="6079689at2759"/>
<organism evidence="2 3">
    <name type="scientific">Mycena sanguinolenta</name>
    <dbReference type="NCBI Taxonomy" id="230812"/>
    <lineage>
        <taxon>Eukaryota</taxon>
        <taxon>Fungi</taxon>
        <taxon>Dikarya</taxon>
        <taxon>Basidiomycota</taxon>
        <taxon>Agaricomycotina</taxon>
        <taxon>Agaricomycetes</taxon>
        <taxon>Agaricomycetidae</taxon>
        <taxon>Agaricales</taxon>
        <taxon>Marasmiineae</taxon>
        <taxon>Mycenaceae</taxon>
        <taxon>Mycena</taxon>
    </lineage>
</organism>
<dbReference type="GO" id="GO:0016788">
    <property type="term" value="F:hydrolase activity, acting on ester bonds"/>
    <property type="evidence" value="ECO:0007669"/>
    <property type="project" value="InterPro"/>
</dbReference>
<gene>
    <name evidence="2" type="ORF">MSAN_00170500</name>
</gene>
<feature type="region of interest" description="Disordered" evidence="1">
    <location>
        <begin position="25"/>
        <end position="59"/>
    </location>
</feature>
<accession>A0A8H7DKG2</accession>
<evidence type="ECO:0000256" key="1">
    <source>
        <dbReference type="SAM" id="MobiDB-lite"/>
    </source>
</evidence>
<dbReference type="InterPro" id="IPR032466">
    <property type="entry name" value="Metal_Hydrolase"/>
</dbReference>
<dbReference type="InterPro" id="IPR001130">
    <property type="entry name" value="TatD-like"/>
</dbReference>
<protein>
    <submittedName>
        <fullName evidence="2">Uncharacterized protein</fullName>
    </submittedName>
</protein>
<dbReference type="Proteomes" id="UP000623467">
    <property type="component" value="Unassembled WGS sequence"/>
</dbReference>
<evidence type="ECO:0000313" key="3">
    <source>
        <dbReference type="Proteomes" id="UP000623467"/>
    </source>
</evidence>
<comment type="caution">
    <text evidence="2">The sequence shown here is derived from an EMBL/GenBank/DDBJ whole genome shotgun (WGS) entry which is preliminary data.</text>
</comment>
<dbReference type="PANTHER" id="PTHR46363">
    <property type="entry name" value="DEOXYRIBONUCLEASE TATDN2-RELATED"/>
    <property type="match status" value="1"/>
</dbReference>
<reference evidence="2" key="1">
    <citation type="submission" date="2020-05" db="EMBL/GenBank/DDBJ databases">
        <title>Mycena genomes resolve the evolution of fungal bioluminescence.</title>
        <authorList>
            <person name="Tsai I.J."/>
        </authorList>
    </citation>
    <scope>NUCLEOTIDE SEQUENCE</scope>
    <source>
        <strain evidence="2">160909Yilan</strain>
    </source>
</reference>
<dbReference type="AlphaFoldDB" id="A0A8H7DKG2"/>
<dbReference type="EMBL" id="JACAZH010000001">
    <property type="protein sequence ID" value="KAF7377485.1"/>
    <property type="molecule type" value="Genomic_DNA"/>
</dbReference>
<dbReference type="Gene3D" id="3.20.20.140">
    <property type="entry name" value="Metal-dependent hydrolases"/>
    <property type="match status" value="1"/>
</dbReference>
<dbReference type="PANTHER" id="PTHR46363:SF1">
    <property type="entry name" value="DEOXYRIBONUCLEASE TATDN2-RELATED"/>
    <property type="match status" value="1"/>
</dbReference>
<evidence type="ECO:0000313" key="2">
    <source>
        <dbReference type="EMBL" id="KAF7377485.1"/>
    </source>
</evidence>
<dbReference type="SUPFAM" id="SSF51556">
    <property type="entry name" value="Metallo-dependent hydrolases"/>
    <property type="match status" value="1"/>
</dbReference>
<name>A0A8H7DKG2_9AGAR</name>
<feature type="compositionally biased region" description="Low complexity" evidence="1">
    <location>
        <begin position="359"/>
        <end position="368"/>
    </location>
</feature>
<dbReference type="Pfam" id="PF01026">
    <property type="entry name" value="TatD_DNase"/>
    <property type="match status" value="1"/>
</dbReference>
<feature type="compositionally biased region" description="Basic and acidic residues" evidence="1">
    <location>
        <begin position="29"/>
        <end position="39"/>
    </location>
</feature>